<dbReference type="EMBL" id="CAMXCT030001192">
    <property type="protein sequence ID" value="CAL4775016.1"/>
    <property type="molecule type" value="Genomic_DNA"/>
</dbReference>
<proteinExistence type="predicted"/>
<comment type="caution">
    <text evidence="1">The sequence shown here is derived from an EMBL/GenBank/DDBJ whole genome shotgun (WGS) entry which is preliminary data.</text>
</comment>
<sequence>MAGFSCISLLFDSLGNGMAAFPVLVDFVAYSKNHLGQLIGAFVLQDMSFFVLNDPDPTYQAYLQELRILQHELASLPGFIANFLASAPAAKSKSTERLLQAALECVVNDELADCAALDSMRNALARVHPLFLDAINAAVPEAATDDRSSQ</sequence>
<name>A0A9P1C9Y7_9DINO</name>
<evidence type="ECO:0000313" key="1">
    <source>
        <dbReference type="EMBL" id="CAI3987704.1"/>
    </source>
</evidence>
<protein>
    <submittedName>
        <fullName evidence="1">Uncharacterized protein</fullName>
    </submittedName>
</protein>
<accession>A0A9P1C9Y7</accession>
<evidence type="ECO:0000313" key="3">
    <source>
        <dbReference type="Proteomes" id="UP001152797"/>
    </source>
</evidence>
<evidence type="ECO:0000313" key="2">
    <source>
        <dbReference type="EMBL" id="CAL1141079.1"/>
    </source>
</evidence>
<organism evidence="1">
    <name type="scientific">Cladocopium goreaui</name>
    <dbReference type="NCBI Taxonomy" id="2562237"/>
    <lineage>
        <taxon>Eukaryota</taxon>
        <taxon>Sar</taxon>
        <taxon>Alveolata</taxon>
        <taxon>Dinophyceae</taxon>
        <taxon>Suessiales</taxon>
        <taxon>Symbiodiniaceae</taxon>
        <taxon>Cladocopium</taxon>
    </lineage>
</organism>
<reference evidence="2" key="2">
    <citation type="submission" date="2024-04" db="EMBL/GenBank/DDBJ databases">
        <authorList>
            <person name="Chen Y."/>
            <person name="Shah S."/>
            <person name="Dougan E. K."/>
            <person name="Thang M."/>
            <person name="Chan C."/>
        </authorList>
    </citation>
    <scope>NUCLEOTIDE SEQUENCE [LARGE SCALE GENOMIC DNA]</scope>
</reference>
<reference evidence="1" key="1">
    <citation type="submission" date="2022-10" db="EMBL/GenBank/DDBJ databases">
        <authorList>
            <person name="Chen Y."/>
            <person name="Dougan E. K."/>
            <person name="Chan C."/>
            <person name="Rhodes N."/>
            <person name="Thang M."/>
        </authorList>
    </citation>
    <scope>NUCLEOTIDE SEQUENCE</scope>
</reference>
<dbReference type="EMBL" id="CAMXCT020001192">
    <property type="protein sequence ID" value="CAL1141079.1"/>
    <property type="molecule type" value="Genomic_DNA"/>
</dbReference>
<keyword evidence="3" id="KW-1185">Reference proteome</keyword>
<dbReference type="Proteomes" id="UP001152797">
    <property type="component" value="Unassembled WGS sequence"/>
</dbReference>
<dbReference type="EMBL" id="CAMXCT010001192">
    <property type="protein sequence ID" value="CAI3987704.1"/>
    <property type="molecule type" value="Genomic_DNA"/>
</dbReference>
<dbReference type="AlphaFoldDB" id="A0A9P1C9Y7"/>
<gene>
    <name evidence="1" type="ORF">C1SCF055_LOCUS14957</name>
</gene>